<dbReference type="PANTHER" id="PTHR39173">
    <property type="entry name" value="ACETYLTRANSFERASE"/>
    <property type="match status" value="1"/>
</dbReference>
<feature type="domain" description="N-acetyltransferase" evidence="1">
    <location>
        <begin position="1"/>
        <end position="161"/>
    </location>
</feature>
<dbReference type="InterPro" id="IPR000182">
    <property type="entry name" value="GNAT_dom"/>
</dbReference>
<sequence length="161" mass="18282">MFFRKSFIEAGESTINGSRGLHHFEHYDEWVQKVKECAMPENDILGVQTTLYMAMRRTDEKIIGCIELRHTLNEDLKVLGGHVGFSVVPEERKKGYATEMLSQVIEKARGLGIPAILLTCDTENAASKKTIIKCGGVLEKVRSIQCHGEEKRCEYYWISLC</sequence>
<dbReference type="SUPFAM" id="SSF55729">
    <property type="entry name" value="Acyl-CoA N-acyltransferases (Nat)"/>
    <property type="match status" value="1"/>
</dbReference>
<accession>A0A7X3MH64</accession>
<dbReference type="EMBL" id="WUQX01000001">
    <property type="protein sequence ID" value="MXP76365.1"/>
    <property type="molecule type" value="Genomic_DNA"/>
</dbReference>
<gene>
    <name evidence="2" type="ORF">GN277_13475</name>
</gene>
<keyword evidence="3" id="KW-1185">Reference proteome</keyword>
<dbReference type="Gene3D" id="3.40.630.30">
    <property type="match status" value="1"/>
</dbReference>
<dbReference type="CDD" id="cd04301">
    <property type="entry name" value="NAT_SF"/>
    <property type="match status" value="1"/>
</dbReference>
<evidence type="ECO:0000313" key="3">
    <source>
        <dbReference type="Proteomes" id="UP000460412"/>
    </source>
</evidence>
<dbReference type="Pfam" id="PF13302">
    <property type="entry name" value="Acetyltransf_3"/>
    <property type="match status" value="1"/>
</dbReference>
<protein>
    <submittedName>
        <fullName evidence="2">GNAT family N-acetyltransferase</fullName>
    </submittedName>
</protein>
<comment type="caution">
    <text evidence="2">The sequence shown here is derived from an EMBL/GenBank/DDBJ whole genome shotgun (WGS) entry which is preliminary data.</text>
</comment>
<dbReference type="Proteomes" id="UP000460412">
    <property type="component" value="Unassembled WGS sequence"/>
</dbReference>
<dbReference type="AlphaFoldDB" id="A0A7X3MH64"/>
<dbReference type="PANTHER" id="PTHR39173:SF1">
    <property type="entry name" value="ACETYLTRANSFERASE"/>
    <property type="match status" value="1"/>
</dbReference>
<dbReference type="GO" id="GO:0016747">
    <property type="term" value="F:acyltransferase activity, transferring groups other than amino-acyl groups"/>
    <property type="evidence" value="ECO:0007669"/>
    <property type="project" value="InterPro"/>
</dbReference>
<organism evidence="2 3">
    <name type="scientific">Sporofaciens musculi</name>
    <dbReference type="NCBI Taxonomy" id="2681861"/>
    <lineage>
        <taxon>Bacteria</taxon>
        <taxon>Bacillati</taxon>
        <taxon>Bacillota</taxon>
        <taxon>Clostridia</taxon>
        <taxon>Lachnospirales</taxon>
        <taxon>Lachnospiraceae</taxon>
        <taxon>Sporofaciens</taxon>
    </lineage>
</organism>
<dbReference type="RefSeq" id="WP_159751504.1">
    <property type="nucleotide sequence ID" value="NZ_WUQX01000001.1"/>
</dbReference>
<dbReference type="InterPro" id="IPR016181">
    <property type="entry name" value="Acyl_CoA_acyltransferase"/>
</dbReference>
<dbReference type="PROSITE" id="PS51186">
    <property type="entry name" value="GNAT"/>
    <property type="match status" value="1"/>
</dbReference>
<evidence type="ECO:0000313" key="2">
    <source>
        <dbReference type="EMBL" id="MXP76365.1"/>
    </source>
</evidence>
<evidence type="ECO:0000259" key="1">
    <source>
        <dbReference type="PROSITE" id="PS51186"/>
    </source>
</evidence>
<keyword evidence="2" id="KW-0808">Transferase</keyword>
<name>A0A7X3MH64_9FIRM</name>
<proteinExistence type="predicted"/>
<reference evidence="2 3" key="1">
    <citation type="submission" date="2019-12" db="EMBL/GenBank/DDBJ databases">
        <title>Sporaefaciens musculi gen. nov., sp. nov., a novel bacterium isolated from the caecum of an obese mouse.</title>
        <authorList>
            <person name="Rasmussen T.S."/>
            <person name="Streidl T."/>
            <person name="Hitch T.C.A."/>
            <person name="Wortmann E."/>
            <person name="Deptula P."/>
            <person name="Hansen M."/>
            <person name="Nielsen D.S."/>
            <person name="Clavel T."/>
            <person name="Vogensen F.K."/>
        </authorList>
    </citation>
    <scope>NUCLEOTIDE SEQUENCE [LARGE SCALE GENOMIC DNA]</scope>
    <source>
        <strain evidence="2 3">WCA-9-b2</strain>
    </source>
</reference>